<evidence type="ECO:0000256" key="1">
    <source>
        <dbReference type="ARBA" id="ARBA00001974"/>
    </source>
</evidence>
<feature type="domain" description="FAD-binding" evidence="6">
    <location>
        <begin position="6"/>
        <end position="354"/>
    </location>
</feature>
<keyword evidence="7" id="KW-0503">Monooxygenase</keyword>
<keyword evidence="5" id="KW-0560">Oxidoreductase</keyword>
<organism evidence="7 8">
    <name type="scientific">Metarhizium rileyi (strain RCEF 4871)</name>
    <name type="common">Nomuraea rileyi</name>
    <dbReference type="NCBI Taxonomy" id="1649241"/>
    <lineage>
        <taxon>Eukaryota</taxon>
        <taxon>Fungi</taxon>
        <taxon>Dikarya</taxon>
        <taxon>Ascomycota</taxon>
        <taxon>Pezizomycotina</taxon>
        <taxon>Sordariomycetes</taxon>
        <taxon>Hypocreomycetidae</taxon>
        <taxon>Hypocreales</taxon>
        <taxon>Clavicipitaceae</taxon>
        <taxon>Metarhizium</taxon>
    </lineage>
</organism>
<evidence type="ECO:0000256" key="4">
    <source>
        <dbReference type="ARBA" id="ARBA00022827"/>
    </source>
</evidence>
<dbReference type="InterPro" id="IPR036188">
    <property type="entry name" value="FAD/NAD-bd_sf"/>
</dbReference>
<evidence type="ECO:0000256" key="2">
    <source>
        <dbReference type="ARBA" id="ARBA00007801"/>
    </source>
</evidence>
<dbReference type="SUPFAM" id="SSF52833">
    <property type="entry name" value="Thioredoxin-like"/>
    <property type="match status" value="1"/>
</dbReference>
<accession>A0A166RXB7</accession>
<dbReference type="EMBL" id="AZHC01000048">
    <property type="protein sequence ID" value="OAA34765.1"/>
    <property type="molecule type" value="Genomic_DNA"/>
</dbReference>
<keyword evidence="4" id="KW-0274">FAD</keyword>
<evidence type="ECO:0000259" key="6">
    <source>
        <dbReference type="Pfam" id="PF01494"/>
    </source>
</evidence>
<sequence length="522" mass="57225">MPISTTDVLIVGAGPTGLVLALWLSKLGVKVRIIDKAAHAATSTRALAVQARTLELYAQYDAQLADDVIGDGRKVVGFNAWAEGKRMFHVPLARVGEKTTPYPFIHVCSQHDHERTLTVRLYEDFGISVETQTELLGFKPSTTTSDNGRLVARLARISGQDEVEAKYVAGCDGSHSAVRKTLGISCPGGIYDQTFYVADIQGAGPTMDGHIHVCLDQADFLSILPFAEEGHARLVGTVRQSEHPAGSSHALSFDHVSRRAMDRMEIQVHDVNWFSAYRLHHRVADHFRQGRAFLLGDAAHVHSPVGGQGMNAGIGDAVNLAWKMAAVLAGDADDSLLDTYEEERAHFARRLVATTDRVFSLATREGWFARFVRASIVPVIAPILFSLPVVRRFMFRTVSQISLNYSGMSLSLGRVGSVTAGQRLPWVVVDGTSNHESLSSMRWQIHVYGYGTAATNPLLAWSKSRGVKLTVFEWTTECASVGLTRNAVYVVRPDGYVAMAQDPVDIDAIELYFDDRQIMICS</sequence>
<name>A0A166RXB7_METRR</name>
<dbReference type="AlphaFoldDB" id="A0A166RXB7"/>
<protein>
    <submittedName>
        <fullName evidence="7">Monooxygenase, FAD-binding protein</fullName>
    </submittedName>
</protein>
<dbReference type="PRINTS" id="PR00420">
    <property type="entry name" value="RNGMNOXGNASE"/>
</dbReference>
<dbReference type="Gene3D" id="3.30.70.2450">
    <property type="match status" value="1"/>
</dbReference>
<comment type="similarity">
    <text evidence="2">Belongs to the PheA/TfdB FAD monooxygenase family.</text>
</comment>
<dbReference type="GO" id="GO:0016709">
    <property type="term" value="F:oxidoreductase activity, acting on paired donors, with incorporation or reduction of molecular oxygen, NAD(P)H as one donor, and incorporation of one atom of oxygen"/>
    <property type="evidence" value="ECO:0007669"/>
    <property type="project" value="UniProtKB-ARBA"/>
</dbReference>
<dbReference type="InterPro" id="IPR002938">
    <property type="entry name" value="FAD-bd"/>
</dbReference>
<dbReference type="STRING" id="1081105.A0A166RXB7"/>
<keyword evidence="3" id="KW-0285">Flavoprotein</keyword>
<evidence type="ECO:0000313" key="8">
    <source>
        <dbReference type="Proteomes" id="UP000243498"/>
    </source>
</evidence>
<evidence type="ECO:0000313" key="7">
    <source>
        <dbReference type="EMBL" id="OAA34765.1"/>
    </source>
</evidence>
<dbReference type="InterPro" id="IPR036249">
    <property type="entry name" value="Thioredoxin-like_sf"/>
</dbReference>
<dbReference type="PANTHER" id="PTHR43004">
    <property type="entry name" value="TRK SYSTEM POTASSIUM UPTAKE PROTEIN"/>
    <property type="match status" value="1"/>
</dbReference>
<evidence type="ECO:0000256" key="3">
    <source>
        <dbReference type="ARBA" id="ARBA00022630"/>
    </source>
</evidence>
<dbReference type="InterPro" id="IPR050641">
    <property type="entry name" value="RIFMO-like"/>
</dbReference>
<dbReference type="GO" id="GO:0071949">
    <property type="term" value="F:FAD binding"/>
    <property type="evidence" value="ECO:0007669"/>
    <property type="project" value="InterPro"/>
</dbReference>
<evidence type="ECO:0000256" key="5">
    <source>
        <dbReference type="ARBA" id="ARBA00023002"/>
    </source>
</evidence>
<dbReference type="OMA" id="NCKLARH"/>
<proteinExistence type="inferred from homology"/>
<dbReference type="Proteomes" id="UP000243498">
    <property type="component" value="Unassembled WGS sequence"/>
</dbReference>
<reference evidence="7 8" key="1">
    <citation type="journal article" date="2016" name="Genome Biol. Evol.">
        <title>Divergent and convergent evolution of fungal pathogenicity.</title>
        <authorList>
            <person name="Shang Y."/>
            <person name="Xiao G."/>
            <person name="Zheng P."/>
            <person name="Cen K."/>
            <person name="Zhan S."/>
            <person name="Wang C."/>
        </authorList>
    </citation>
    <scope>NUCLEOTIDE SEQUENCE [LARGE SCALE GENOMIC DNA]</scope>
    <source>
        <strain evidence="7 8">RCEF 4871</strain>
    </source>
</reference>
<comment type="cofactor">
    <cofactor evidence="1">
        <name>FAD</name>
        <dbReference type="ChEBI" id="CHEBI:57692"/>
    </cofactor>
</comment>
<dbReference type="OrthoDB" id="1716816at2759"/>
<dbReference type="SUPFAM" id="SSF51905">
    <property type="entry name" value="FAD/NAD(P)-binding domain"/>
    <property type="match status" value="1"/>
</dbReference>
<keyword evidence="8" id="KW-1185">Reference proteome</keyword>
<dbReference type="Gene3D" id="3.50.50.60">
    <property type="entry name" value="FAD/NAD(P)-binding domain"/>
    <property type="match status" value="1"/>
</dbReference>
<dbReference type="Pfam" id="PF01494">
    <property type="entry name" value="FAD_binding_3"/>
    <property type="match status" value="1"/>
</dbReference>
<gene>
    <name evidence="7" type="ORF">NOR_08277</name>
</gene>
<dbReference type="PANTHER" id="PTHR43004:SF19">
    <property type="entry name" value="BINDING MONOOXYGENASE, PUTATIVE (JCVI)-RELATED"/>
    <property type="match status" value="1"/>
</dbReference>
<comment type="caution">
    <text evidence="7">The sequence shown here is derived from an EMBL/GenBank/DDBJ whole genome shotgun (WGS) entry which is preliminary data.</text>
</comment>